<dbReference type="AlphaFoldDB" id="A0AAP2CGQ9"/>
<dbReference type="Proteomes" id="UP001319104">
    <property type="component" value="Unassembled WGS sequence"/>
</dbReference>
<accession>A0AAP2CGQ9</accession>
<proteinExistence type="predicted"/>
<dbReference type="RefSeq" id="WP_213944116.1">
    <property type="nucleotide sequence ID" value="NZ_JAHBGI010000003.1"/>
</dbReference>
<comment type="caution">
    <text evidence="1">The sequence shown here is derived from an EMBL/GenBank/DDBJ whole genome shotgun (WGS) entry which is preliminary data.</text>
</comment>
<dbReference type="Pfam" id="PF16264">
    <property type="entry name" value="SatD"/>
    <property type="match status" value="1"/>
</dbReference>
<reference evidence="1 2" key="1">
    <citation type="submission" date="2021-05" db="EMBL/GenBank/DDBJ databases">
        <authorList>
            <person name="Zhang Z.D."/>
            <person name="Osman G."/>
        </authorList>
    </citation>
    <scope>NUCLEOTIDE SEQUENCE [LARGE SCALE GENOMIC DNA]</scope>
    <source>
        <strain evidence="1 2">KCTC 32217</strain>
    </source>
</reference>
<sequence>MIAVIKGDIINSRAVENQAIWLEPLKKLLSEWGRANADWEILWGDFFQLEIGEVQDVLTAAFQIKALIRSVETETGKNLDVRMAIGIGKKTFEAERISESNGEAFVFAGEKFDRLAKDKTNLGLLTSWPEFDQDINLMLRLAGLFMDKWTAPSAELVQLVLQNPKITQQEIGKKLDIKQNSVSGRWSRSNVDEILAIDQVFRKKLAKLIG</sequence>
<name>A0AAP2CGQ9_9BACT</name>
<dbReference type="InterPro" id="IPR032580">
    <property type="entry name" value="SatD"/>
</dbReference>
<evidence type="ECO:0000313" key="2">
    <source>
        <dbReference type="Proteomes" id="UP001319104"/>
    </source>
</evidence>
<dbReference type="EMBL" id="JAHCMY010000001">
    <property type="protein sequence ID" value="MBS9523259.1"/>
    <property type="molecule type" value="Genomic_DNA"/>
</dbReference>
<keyword evidence="2" id="KW-1185">Reference proteome</keyword>
<protein>
    <recommendedName>
        <fullName evidence="3">Winged helix-turn-helix transcriptional regulator</fullName>
    </recommendedName>
</protein>
<evidence type="ECO:0008006" key="3">
    <source>
        <dbReference type="Google" id="ProtNLM"/>
    </source>
</evidence>
<gene>
    <name evidence="1" type="ORF">KI659_04435</name>
</gene>
<organism evidence="1 2">
    <name type="scientific">Litoribacter ruber</name>
    <dbReference type="NCBI Taxonomy" id="702568"/>
    <lineage>
        <taxon>Bacteria</taxon>
        <taxon>Pseudomonadati</taxon>
        <taxon>Bacteroidota</taxon>
        <taxon>Cytophagia</taxon>
        <taxon>Cytophagales</taxon>
        <taxon>Cyclobacteriaceae</taxon>
        <taxon>Litoribacter</taxon>
    </lineage>
</organism>
<evidence type="ECO:0000313" key="1">
    <source>
        <dbReference type="EMBL" id="MBS9523259.1"/>
    </source>
</evidence>